<evidence type="ECO:0000313" key="1">
    <source>
        <dbReference type="EMBL" id="NHN33271.1"/>
    </source>
</evidence>
<gene>
    <name evidence="1" type="ORF">G9U52_25995</name>
</gene>
<dbReference type="EMBL" id="JAAOIW010000011">
    <property type="protein sequence ID" value="NHN33271.1"/>
    <property type="molecule type" value="Genomic_DNA"/>
</dbReference>
<dbReference type="RefSeq" id="WP_166153576.1">
    <property type="nucleotide sequence ID" value="NZ_JAAOIW010000011.1"/>
</dbReference>
<comment type="caution">
    <text evidence="1">The sequence shown here is derived from an EMBL/GenBank/DDBJ whole genome shotgun (WGS) entry which is preliminary data.</text>
</comment>
<keyword evidence="2" id="KW-1185">Reference proteome</keyword>
<evidence type="ECO:0000313" key="2">
    <source>
        <dbReference type="Proteomes" id="UP001165962"/>
    </source>
</evidence>
<accession>A0ABX0JDD8</accession>
<organism evidence="1 2">
    <name type="scientific">Paenibacillus agricola</name>
    <dbReference type="NCBI Taxonomy" id="2716264"/>
    <lineage>
        <taxon>Bacteria</taxon>
        <taxon>Bacillati</taxon>
        <taxon>Bacillota</taxon>
        <taxon>Bacilli</taxon>
        <taxon>Bacillales</taxon>
        <taxon>Paenibacillaceae</taxon>
        <taxon>Paenibacillus</taxon>
    </lineage>
</organism>
<sequence>MARLASESKGGFYATPVEELQYLSNKIRLRFEEKEMTNDGEVRIIDPCSGELR</sequence>
<dbReference type="Proteomes" id="UP001165962">
    <property type="component" value="Unassembled WGS sequence"/>
</dbReference>
<proteinExistence type="predicted"/>
<protein>
    <submittedName>
        <fullName evidence="1">Uncharacterized protein</fullName>
    </submittedName>
</protein>
<reference evidence="1" key="1">
    <citation type="submission" date="2020-03" db="EMBL/GenBank/DDBJ databases">
        <title>Draft sequencing of Paenibacilllus sp. S3N08.</title>
        <authorList>
            <person name="Kim D.-U."/>
        </authorList>
    </citation>
    <scope>NUCLEOTIDE SEQUENCE</scope>
    <source>
        <strain evidence="1">S3N08</strain>
    </source>
</reference>
<name>A0ABX0JDD8_9BACL</name>